<evidence type="ECO:0000256" key="7">
    <source>
        <dbReference type="ARBA" id="ARBA00022801"/>
    </source>
</evidence>
<dbReference type="OrthoDB" id="118142at2"/>
<evidence type="ECO:0000313" key="18">
    <source>
        <dbReference type="Proteomes" id="UP000181909"/>
    </source>
</evidence>
<evidence type="ECO:0000256" key="6">
    <source>
        <dbReference type="ARBA" id="ARBA00022777"/>
    </source>
</evidence>
<keyword evidence="5" id="KW-0547">Nucleotide-binding</keyword>
<dbReference type="FunFam" id="3.30.565.10:FF:000028">
    <property type="entry name" value="PAS sensor protein"/>
    <property type="match status" value="1"/>
</dbReference>
<dbReference type="PANTHER" id="PTHR43156">
    <property type="entry name" value="STAGE II SPORULATION PROTEIN E-RELATED"/>
    <property type="match status" value="1"/>
</dbReference>
<comment type="function">
    <text evidence="13">Primarily acts as an independent SigF regulator that is sensitive to the osmosensory signal, mediating the cross talk of PknD with the SigF regulon. Possesses both phosphatase and kinase activities. The kinase domain functions as a classic anti-sigma factor-like kinase to phosphorylate the anti-anti-sigma factor domain at the canonical regulatory site, and the phosphatase domain antagonizes this activity.</text>
</comment>
<comment type="catalytic activity">
    <reaction evidence="12">
        <text>O-phospho-L-seryl-[protein] + H2O = L-seryl-[protein] + phosphate</text>
        <dbReference type="Rhea" id="RHEA:20629"/>
        <dbReference type="Rhea" id="RHEA-COMP:9863"/>
        <dbReference type="Rhea" id="RHEA-COMP:11604"/>
        <dbReference type="ChEBI" id="CHEBI:15377"/>
        <dbReference type="ChEBI" id="CHEBI:29999"/>
        <dbReference type="ChEBI" id="CHEBI:43474"/>
        <dbReference type="ChEBI" id="CHEBI:83421"/>
        <dbReference type="EC" id="3.1.3.16"/>
    </reaction>
</comment>
<protein>
    <recommendedName>
        <fullName evidence="1">protein-serine/threonine phosphatase</fullName>
        <ecNumber evidence="1">3.1.3.16</ecNumber>
    </recommendedName>
    <alternativeName>
        <fullName evidence="15">Protein-serine/threonine phosphatase</fullName>
    </alternativeName>
    <alternativeName>
        <fullName evidence="14">Serine/threonine-protein kinase</fullName>
    </alternativeName>
</protein>
<sequence length="787" mass="84726">MSFRDTRLDGCGPFNAAPSATAVLDARGTVTGWSPAAEELFGYASKEALGIPVGDLLGDTGRAAPQQEPGNVYTVRSVLHRDGHKVRVALLLSPLEQDGGAPAWLLSAVSAARLEQWASDQALLSGLSDQSSIAITLYDTQGRFEWINTAVEKQFGLMLEDCVGRHVTDVEPHGEILVENGEGVPAPGLQRLIERVVQTGEPVTDVRYRTPIPADPHHDHVWSFTYFQLQDYEGRPLGVCEAGLDITDRYVARQRLALLSGASGRIGGTLDMGRAADNLADLAVPEFADLVQVDLLEPVLRGEEPGPSTDGTTRDLRRVAERLADHELPAAAAAAAAASPRPIEYAPDSPQSRCLAEGRSVTSDQVVVVPLQARGTVLGLATFARVPPRDPFDPEEIALAEELVCRTAVSVDNGRRYARERATALTLQHDLLPHRLARHAAVEAAHRYLPAAGPLGVGGDWYDVIPLSGERVGLVVGDVAGHGLRAAATMGRMRTTVRALAAMDFAPDELLARLDDLVAQSLGGEDDQALVTCLYAIYDPVERHCVMARAGHLPPIVVAPDGRVEILDLPTGPPLGLGGLPFESVGFDLPEDSLLALFTDGLVETRDRDIDIGLNELCDALSLPGRQLEETCDSVMRAVLPKSPEDDAALLLVRVHALSDDQVASWDLPAVPAEVARFRALAVQKLAEWGHSEAAFVIELVVSELVTNAIRYGGAPMRLRLIRDRSLICEVSDGGHTSPHLLRAAQEDEGGRGLFLVAQLMERWGTRYTPHGKTIWAEMPIDARTRS</sequence>
<keyword evidence="8" id="KW-0067">ATP-binding</keyword>
<keyword evidence="11" id="KW-0464">Manganese</keyword>
<reference evidence="17 18" key="1">
    <citation type="submission" date="2016-11" db="EMBL/GenBank/DDBJ databases">
        <authorList>
            <person name="Jaros S."/>
            <person name="Januszkiewicz K."/>
            <person name="Wedrychowicz H."/>
        </authorList>
    </citation>
    <scope>NUCLEOTIDE SEQUENCE [LARGE SCALE GENOMIC DNA]</scope>
    <source>
        <strain evidence="17 18">OK807</strain>
    </source>
</reference>
<evidence type="ECO:0000259" key="16">
    <source>
        <dbReference type="PROSITE" id="PS50112"/>
    </source>
</evidence>
<evidence type="ECO:0000256" key="8">
    <source>
        <dbReference type="ARBA" id="ARBA00022840"/>
    </source>
</evidence>
<dbReference type="InterPro" id="IPR035965">
    <property type="entry name" value="PAS-like_dom_sf"/>
</dbReference>
<evidence type="ECO:0000256" key="5">
    <source>
        <dbReference type="ARBA" id="ARBA00022741"/>
    </source>
</evidence>
<dbReference type="SMART" id="SM00331">
    <property type="entry name" value="PP2C_SIG"/>
    <property type="match status" value="1"/>
</dbReference>
<dbReference type="Gene3D" id="3.30.565.10">
    <property type="entry name" value="Histidine kinase-like ATPase, C-terminal domain"/>
    <property type="match status" value="1"/>
</dbReference>
<dbReference type="Gene3D" id="3.30.450.40">
    <property type="match status" value="1"/>
</dbReference>
<keyword evidence="2" id="KW-0597">Phosphoprotein</keyword>
<dbReference type="SUPFAM" id="SSF55874">
    <property type="entry name" value="ATPase domain of HSP90 chaperone/DNA topoisomerase II/histidine kinase"/>
    <property type="match status" value="1"/>
</dbReference>
<dbReference type="InterPro" id="IPR000014">
    <property type="entry name" value="PAS"/>
</dbReference>
<dbReference type="GO" id="GO:0004722">
    <property type="term" value="F:protein serine/threonine phosphatase activity"/>
    <property type="evidence" value="ECO:0007669"/>
    <property type="project" value="UniProtKB-EC"/>
</dbReference>
<evidence type="ECO:0000256" key="10">
    <source>
        <dbReference type="ARBA" id="ARBA00022912"/>
    </source>
</evidence>
<dbReference type="Gene3D" id="3.60.40.10">
    <property type="entry name" value="PPM-type phosphatase domain"/>
    <property type="match status" value="1"/>
</dbReference>
<dbReference type="EC" id="3.1.3.16" evidence="1"/>
<organism evidence="17 18">
    <name type="scientific">Streptomyces atratus</name>
    <dbReference type="NCBI Taxonomy" id="1893"/>
    <lineage>
        <taxon>Bacteria</taxon>
        <taxon>Bacillati</taxon>
        <taxon>Actinomycetota</taxon>
        <taxon>Actinomycetes</taxon>
        <taxon>Kitasatosporales</taxon>
        <taxon>Streptomycetaceae</taxon>
        <taxon>Streptomyces</taxon>
    </lineage>
</organism>
<dbReference type="EMBL" id="FPJO01000054">
    <property type="protein sequence ID" value="SFY44850.1"/>
    <property type="molecule type" value="Genomic_DNA"/>
</dbReference>
<evidence type="ECO:0000313" key="17">
    <source>
        <dbReference type="EMBL" id="SFY44850.1"/>
    </source>
</evidence>
<evidence type="ECO:0000256" key="4">
    <source>
        <dbReference type="ARBA" id="ARBA00022723"/>
    </source>
</evidence>
<dbReference type="Pfam" id="PF07228">
    <property type="entry name" value="SpoIIE"/>
    <property type="match status" value="1"/>
</dbReference>
<dbReference type="CDD" id="cd00130">
    <property type="entry name" value="PAS"/>
    <property type="match status" value="2"/>
</dbReference>
<dbReference type="Gene3D" id="3.30.450.20">
    <property type="entry name" value="PAS domain"/>
    <property type="match status" value="2"/>
</dbReference>
<dbReference type="CDD" id="cd16936">
    <property type="entry name" value="HATPase_RsbW-like"/>
    <property type="match status" value="1"/>
</dbReference>
<evidence type="ECO:0000256" key="3">
    <source>
        <dbReference type="ARBA" id="ARBA00022679"/>
    </source>
</evidence>
<dbReference type="RefSeq" id="WP_072489613.1">
    <property type="nucleotide sequence ID" value="NZ_CP108276.1"/>
</dbReference>
<name>A0A1K2FBD3_STRAR</name>
<feature type="domain" description="PAS" evidence="16">
    <location>
        <begin position="14"/>
        <end position="50"/>
    </location>
</feature>
<dbReference type="GO" id="GO:0006355">
    <property type="term" value="P:regulation of DNA-templated transcription"/>
    <property type="evidence" value="ECO:0007669"/>
    <property type="project" value="InterPro"/>
</dbReference>
<keyword evidence="10" id="KW-0904">Protein phosphatase</keyword>
<dbReference type="InterPro" id="IPR052016">
    <property type="entry name" value="Bact_Sigma-Reg"/>
</dbReference>
<dbReference type="InterPro" id="IPR036890">
    <property type="entry name" value="HATPase_C_sf"/>
</dbReference>
<dbReference type="InterPro" id="IPR001932">
    <property type="entry name" value="PPM-type_phosphatase-like_dom"/>
</dbReference>
<feature type="domain" description="PAS" evidence="16">
    <location>
        <begin position="120"/>
        <end position="165"/>
    </location>
</feature>
<evidence type="ECO:0000256" key="11">
    <source>
        <dbReference type="ARBA" id="ARBA00023211"/>
    </source>
</evidence>
<dbReference type="GO" id="GO:0046872">
    <property type="term" value="F:metal ion binding"/>
    <property type="evidence" value="ECO:0007669"/>
    <property type="project" value="UniProtKB-KW"/>
</dbReference>
<keyword evidence="3" id="KW-0808">Transferase</keyword>
<accession>A0A1K2FBD3</accession>
<dbReference type="InterPro" id="IPR013656">
    <property type="entry name" value="PAS_4"/>
</dbReference>
<dbReference type="PROSITE" id="PS50112">
    <property type="entry name" value="PAS"/>
    <property type="match status" value="2"/>
</dbReference>
<keyword evidence="4" id="KW-0479">Metal-binding</keyword>
<evidence type="ECO:0000256" key="9">
    <source>
        <dbReference type="ARBA" id="ARBA00022842"/>
    </source>
</evidence>
<dbReference type="Pfam" id="PF08448">
    <property type="entry name" value="PAS_4"/>
    <property type="match status" value="1"/>
</dbReference>
<keyword evidence="6" id="KW-0418">Kinase</keyword>
<dbReference type="Pfam" id="PF13581">
    <property type="entry name" value="HATPase_c_2"/>
    <property type="match status" value="1"/>
</dbReference>
<dbReference type="PANTHER" id="PTHR43156:SF2">
    <property type="entry name" value="STAGE II SPORULATION PROTEIN E"/>
    <property type="match status" value="1"/>
</dbReference>
<evidence type="ECO:0000256" key="15">
    <source>
        <dbReference type="ARBA" id="ARBA00081350"/>
    </source>
</evidence>
<dbReference type="SMART" id="SM00091">
    <property type="entry name" value="PAS"/>
    <property type="match status" value="2"/>
</dbReference>
<evidence type="ECO:0000256" key="12">
    <source>
        <dbReference type="ARBA" id="ARBA00047761"/>
    </source>
</evidence>
<dbReference type="NCBIfam" id="TIGR00229">
    <property type="entry name" value="sensory_box"/>
    <property type="match status" value="1"/>
</dbReference>
<dbReference type="GO" id="GO:0016301">
    <property type="term" value="F:kinase activity"/>
    <property type="evidence" value="ECO:0007669"/>
    <property type="project" value="UniProtKB-KW"/>
</dbReference>
<proteinExistence type="predicted"/>
<keyword evidence="9" id="KW-0460">Magnesium</keyword>
<dbReference type="InterPro" id="IPR036457">
    <property type="entry name" value="PPM-type-like_dom_sf"/>
</dbReference>
<dbReference type="InterPro" id="IPR029016">
    <property type="entry name" value="GAF-like_dom_sf"/>
</dbReference>
<evidence type="ECO:0000256" key="14">
    <source>
        <dbReference type="ARBA" id="ARBA00075117"/>
    </source>
</evidence>
<dbReference type="SUPFAM" id="SSF55785">
    <property type="entry name" value="PYP-like sensor domain (PAS domain)"/>
    <property type="match status" value="2"/>
</dbReference>
<keyword evidence="7" id="KW-0378">Hydrolase</keyword>
<evidence type="ECO:0000256" key="2">
    <source>
        <dbReference type="ARBA" id="ARBA00022553"/>
    </source>
</evidence>
<dbReference type="FunFam" id="3.60.40.10:FF:000005">
    <property type="entry name" value="Serine/threonine protein phosphatase"/>
    <property type="match status" value="1"/>
</dbReference>
<dbReference type="AlphaFoldDB" id="A0A1K2FBD3"/>
<evidence type="ECO:0000256" key="13">
    <source>
        <dbReference type="ARBA" id="ARBA00056274"/>
    </source>
</evidence>
<dbReference type="InterPro" id="IPR003594">
    <property type="entry name" value="HATPase_dom"/>
</dbReference>
<evidence type="ECO:0000256" key="1">
    <source>
        <dbReference type="ARBA" id="ARBA00013081"/>
    </source>
</evidence>
<dbReference type="SUPFAM" id="SSF55781">
    <property type="entry name" value="GAF domain-like"/>
    <property type="match status" value="1"/>
</dbReference>
<dbReference type="STRING" id="1893.SAMN02787144_105413"/>
<dbReference type="Pfam" id="PF00989">
    <property type="entry name" value="PAS"/>
    <property type="match status" value="1"/>
</dbReference>
<dbReference type="GO" id="GO:0005524">
    <property type="term" value="F:ATP binding"/>
    <property type="evidence" value="ECO:0007669"/>
    <property type="project" value="UniProtKB-KW"/>
</dbReference>
<dbReference type="InterPro" id="IPR013767">
    <property type="entry name" value="PAS_fold"/>
</dbReference>
<dbReference type="SUPFAM" id="SSF81606">
    <property type="entry name" value="PP2C-like"/>
    <property type="match status" value="1"/>
</dbReference>
<gene>
    <name evidence="17" type="ORF">SAMN02787144_105413</name>
</gene>
<dbReference type="Proteomes" id="UP000181909">
    <property type="component" value="Unassembled WGS sequence"/>
</dbReference>